<name>A0AAD3SYU7_NEPGR</name>
<feature type="compositionally biased region" description="Polar residues" evidence="1">
    <location>
        <begin position="238"/>
        <end position="248"/>
    </location>
</feature>
<sequence>MAGANEFITTSTVHQSASTPSTQPGDDNGPAGRRNHGNHPIHPVVFAGKENDAPSLVADSSPSQHATPADQHGKASSNAQLALVCHQERHLVSFVEVLRCGLVAAAEGLLGAAMDVVSFGLPTVAEFEDDPAVDSSHSPHDALYLHHVKAPALEVDLDLTPNSITRLSSKYSLDATSLVGPDTITPRGSLADFREGQALDAPRVEPFQTSYRSAKDVIAMQYGQWKQAKSQRQRKSASEISKGSSGTFSSNVVSALAVIRQMVSSGKQLRGVECTVHMLLSDLAIWLKLLCCVDQLLGDMLLRLLAFVECEVAGVCSD</sequence>
<comment type="caution">
    <text evidence="2">The sequence shown here is derived from an EMBL/GenBank/DDBJ whole genome shotgun (WGS) entry which is preliminary data.</text>
</comment>
<dbReference type="Proteomes" id="UP001279734">
    <property type="component" value="Unassembled WGS sequence"/>
</dbReference>
<reference evidence="2" key="1">
    <citation type="submission" date="2023-05" db="EMBL/GenBank/DDBJ databases">
        <title>Nepenthes gracilis genome sequencing.</title>
        <authorList>
            <person name="Fukushima K."/>
        </authorList>
    </citation>
    <scope>NUCLEOTIDE SEQUENCE</scope>
    <source>
        <strain evidence="2">SING2019-196</strain>
    </source>
</reference>
<evidence type="ECO:0000256" key="1">
    <source>
        <dbReference type="SAM" id="MobiDB-lite"/>
    </source>
</evidence>
<dbReference type="AlphaFoldDB" id="A0AAD3SYU7"/>
<organism evidence="2 3">
    <name type="scientific">Nepenthes gracilis</name>
    <name type="common">Slender pitcher plant</name>
    <dbReference type="NCBI Taxonomy" id="150966"/>
    <lineage>
        <taxon>Eukaryota</taxon>
        <taxon>Viridiplantae</taxon>
        <taxon>Streptophyta</taxon>
        <taxon>Embryophyta</taxon>
        <taxon>Tracheophyta</taxon>
        <taxon>Spermatophyta</taxon>
        <taxon>Magnoliopsida</taxon>
        <taxon>eudicotyledons</taxon>
        <taxon>Gunneridae</taxon>
        <taxon>Pentapetalae</taxon>
        <taxon>Caryophyllales</taxon>
        <taxon>Nepenthaceae</taxon>
        <taxon>Nepenthes</taxon>
    </lineage>
</organism>
<evidence type="ECO:0000313" key="2">
    <source>
        <dbReference type="EMBL" id="GMH19883.1"/>
    </source>
</evidence>
<gene>
    <name evidence="2" type="ORF">Nepgr_021724</name>
</gene>
<keyword evidence="3" id="KW-1185">Reference proteome</keyword>
<feature type="compositionally biased region" description="Polar residues" evidence="1">
    <location>
        <begin position="7"/>
        <end position="25"/>
    </location>
</feature>
<proteinExistence type="predicted"/>
<accession>A0AAD3SYU7</accession>
<evidence type="ECO:0000313" key="3">
    <source>
        <dbReference type="Proteomes" id="UP001279734"/>
    </source>
</evidence>
<protein>
    <submittedName>
        <fullName evidence="2">Uncharacterized protein</fullName>
    </submittedName>
</protein>
<feature type="region of interest" description="Disordered" evidence="1">
    <location>
        <begin position="1"/>
        <end position="74"/>
    </location>
</feature>
<feature type="region of interest" description="Disordered" evidence="1">
    <location>
        <begin position="229"/>
        <end position="248"/>
    </location>
</feature>
<dbReference type="EMBL" id="BSYO01000021">
    <property type="protein sequence ID" value="GMH19883.1"/>
    <property type="molecule type" value="Genomic_DNA"/>
</dbReference>